<accession>A9BHS5</accession>
<feature type="domain" description="Flagellar Assembly Protein A N-terminal region" evidence="2">
    <location>
        <begin position="5"/>
        <end position="168"/>
    </location>
</feature>
<dbReference type="PANTHER" id="PTHR38032:SF1">
    <property type="entry name" value="RNA-BINDING PROTEIN KHPB N-TERMINAL DOMAIN-CONTAINING PROTEIN"/>
    <property type="match status" value="1"/>
</dbReference>
<dbReference type="Pfam" id="PF20250">
    <property type="entry name" value="FapA_N"/>
    <property type="match status" value="1"/>
</dbReference>
<dbReference type="KEGG" id="pmo:Pmob_1231"/>
<dbReference type="eggNOG" id="COG1315">
    <property type="taxonomic scope" value="Bacteria"/>
</dbReference>
<dbReference type="EMBL" id="CP000879">
    <property type="protein sequence ID" value="ABX31947.1"/>
    <property type="molecule type" value="Genomic_DNA"/>
</dbReference>
<gene>
    <name evidence="3" type="ordered locus">Pmob_1231</name>
</gene>
<dbReference type="InterPro" id="IPR005646">
    <property type="entry name" value="FapA"/>
</dbReference>
<dbReference type="InterPro" id="IPR046865">
    <property type="entry name" value="FapA_b_solenoid"/>
</dbReference>
<feature type="coiled-coil region" evidence="1">
    <location>
        <begin position="382"/>
        <end position="409"/>
    </location>
</feature>
<reference evidence="3" key="1">
    <citation type="submission" date="2007-11" db="EMBL/GenBank/DDBJ databases">
        <title>Complete sequence of Petroga mobilis SJ95.</title>
        <authorList>
            <consortium name="US DOE Joint Genome Institute"/>
            <person name="Copeland A."/>
            <person name="Lucas S."/>
            <person name="Lapidus A."/>
            <person name="Barry K."/>
            <person name="Glavina del Rio T."/>
            <person name="Dalin E."/>
            <person name="Tice H."/>
            <person name="Pitluck S."/>
            <person name="Meincke L."/>
            <person name="Brettin T."/>
            <person name="Bruce D."/>
            <person name="Detter J.C."/>
            <person name="Han C."/>
            <person name="Kuske C.R."/>
            <person name="Schmutz J."/>
            <person name="Larimer F."/>
            <person name="Land M."/>
            <person name="Hauser L."/>
            <person name="Kyrpides N."/>
            <person name="Mikhailova N."/>
            <person name="Noll K."/>
            <person name="Richardson P."/>
        </authorList>
    </citation>
    <scope>NUCLEOTIDE SEQUENCE [LARGE SCALE GENOMIC DNA]</scope>
    <source>
        <strain evidence="3">SJ95</strain>
    </source>
</reference>
<dbReference type="HOGENOM" id="CLU_026157_1_0_0"/>
<dbReference type="OrthoDB" id="9816426at2"/>
<organism evidence="3 4">
    <name type="scientific">Petrotoga mobilis (strain DSM 10674 / SJ95)</name>
    <dbReference type="NCBI Taxonomy" id="403833"/>
    <lineage>
        <taxon>Bacteria</taxon>
        <taxon>Thermotogati</taxon>
        <taxon>Thermotogota</taxon>
        <taxon>Thermotogae</taxon>
        <taxon>Petrotogales</taxon>
        <taxon>Petrotogaceae</taxon>
        <taxon>Petrotoga</taxon>
    </lineage>
</organism>
<dbReference type="RefSeq" id="WP_012209047.1">
    <property type="nucleotide sequence ID" value="NC_010003.1"/>
</dbReference>
<evidence type="ECO:0000313" key="3">
    <source>
        <dbReference type="EMBL" id="ABX31947.1"/>
    </source>
</evidence>
<dbReference type="InterPro" id="IPR046866">
    <property type="entry name" value="FapA_N"/>
</dbReference>
<name>A9BHS5_PETMO</name>
<dbReference type="PANTHER" id="PTHR38032">
    <property type="entry name" value="POLYMERASE-RELATED"/>
    <property type="match status" value="1"/>
</dbReference>
<dbReference type="AlphaFoldDB" id="A9BHS5"/>
<dbReference type="STRING" id="403833.Pmob_1231"/>
<dbReference type="Pfam" id="PF03961">
    <property type="entry name" value="FapA"/>
    <property type="match status" value="1"/>
</dbReference>
<dbReference type="Proteomes" id="UP000000789">
    <property type="component" value="Chromosome"/>
</dbReference>
<evidence type="ECO:0000259" key="2">
    <source>
        <dbReference type="Pfam" id="PF20250"/>
    </source>
</evidence>
<sequence length="462" mass="51005">MAKYDLRISEDGMVASLKLIDDGRPPTIGGIKAFLKDKSVIVGIKSETIEEIVSEPRFDKEYVVAYGIPPKVGKDAQLIFQQNIEEKLNSTENSYVDLKESSQLIIVKRGDILAEIIPPTQGEPGRTVRGEKIEGIVGKELKLKLGNNVEVNNNKIISKIDGKFVSKETSNGEINLDVSDEHKIEGNIDYSTGNVRFPGKLIIDGDVKSGFHVEATTYLEIKGVVESASVFCEGEATIFGIKGAGKSSIKVKILRCNYVENANIEAEEDVIVKTAIVNSNIKAGKHVIVEGGAGKISGGYILATNLIEAEILGSEMGVRTVCEVGVLPDLNEELIKLEQKIALDMENLRKLNSIIKGIQALKEKGKIDEARLEYYKKSFNTYKMLMSEVKDDEEKLEMIKNKIQSSKESAFIIAKKVAYPGTEIIIHKKKFMPTKPITKVVFQLEDDEIVPHGYQSESNVSR</sequence>
<proteinExistence type="predicted"/>
<keyword evidence="1" id="KW-0175">Coiled coil</keyword>
<evidence type="ECO:0000313" key="4">
    <source>
        <dbReference type="Proteomes" id="UP000000789"/>
    </source>
</evidence>
<evidence type="ECO:0000256" key="1">
    <source>
        <dbReference type="SAM" id="Coils"/>
    </source>
</evidence>
<protein>
    <recommendedName>
        <fullName evidence="2">Flagellar Assembly Protein A N-terminal region domain-containing protein</fullName>
    </recommendedName>
</protein>
<keyword evidence="4" id="KW-1185">Reference proteome</keyword>